<dbReference type="EMBL" id="AP019799">
    <property type="protein sequence ID" value="BBL92210.1"/>
    <property type="molecule type" value="Genomic_DNA"/>
</dbReference>
<evidence type="ECO:0000256" key="1">
    <source>
        <dbReference type="ARBA" id="ARBA00022737"/>
    </source>
</evidence>
<feature type="domain" description="Teneurin-like YD-shell" evidence="4">
    <location>
        <begin position="1164"/>
        <end position="1464"/>
    </location>
</feature>
<dbReference type="PANTHER" id="PTHR32305:SF15">
    <property type="entry name" value="PROTEIN RHSA-RELATED"/>
    <property type="match status" value="1"/>
</dbReference>
<evidence type="ECO:0000313" key="5">
    <source>
        <dbReference type="EMBL" id="BBL92210.1"/>
    </source>
</evidence>
<dbReference type="InterPro" id="IPR045351">
    <property type="entry name" value="DUF6531"/>
</dbReference>
<evidence type="ECO:0000259" key="3">
    <source>
        <dbReference type="Pfam" id="PF20148"/>
    </source>
</evidence>
<dbReference type="InterPro" id="IPR006530">
    <property type="entry name" value="YD"/>
</dbReference>
<dbReference type="Pfam" id="PF20148">
    <property type="entry name" value="DUF6531"/>
    <property type="match status" value="1"/>
</dbReference>
<protein>
    <recommendedName>
        <fullName evidence="7">Type IV secretion protein Rhs</fullName>
    </recommendedName>
</protein>
<dbReference type="InterPro" id="IPR049802">
    <property type="entry name" value="RhsC-like_FIX"/>
</dbReference>
<evidence type="ECO:0000259" key="4">
    <source>
        <dbReference type="Pfam" id="PF25023"/>
    </source>
</evidence>
<dbReference type="CDD" id="cd20746">
    <property type="entry name" value="FIX_Ntox15_NUC_DUF4112_RhsA-like"/>
    <property type="match status" value="1"/>
</dbReference>
<dbReference type="RefSeq" id="WP_232055410.1">
    <property type="nucleotide sequence ID" value="NZ_AP019799.1"/>
</dbReference>
<gene>
    <name evidence="5" type="ORF">VroAM7_48630</name>
</gene>
<dbReference type="SUPFAM" id="SSF50960">
    <property type="entry name" value="TolB, C-terminal domain"/>
    <property type="match status" value="1"/>
</dbReference>
<feature type="domain" description="DUF6531" evidence="3">
    <location>
        <begin position="448"/>
        <end position="516"/>
    </location>
</feature>
<dbReference type="InterPro" id="IPR056823">
    <property type="entry name" value="TEN-like_YD-shell"/>
</dbReference>
<reference evidence="6" key="1">
    <citation type="submission" date="2019-07" db="EMBL/GenBank/DDBJ databases">
        <title>Complete Genome Sequences of Vibrion rotiferianus strain AM7.</title>
        <authorList>
            <person name="Miyazaki K."/>
            <person name="Wiseschart A."/>
            <person name="Pootanakit K."/>
            <person name="Ishimori K."/>
            <person name="Kitahara K."/>
        </authorList>
    </citation>
    <scope>NUCLEOTIDE SEQUENCE [LARGE SCALE GENOMIC DNA]</scope>
    <source>
        <strain evidence="6">AM7</strain>
    </source>
</reference>
<sequence>MSQNKHTELMSSAQAAELNFSTDNVKEGNCKECNCEVFVRCHYDDDSPIKEAPYTLVDSKKGETTGQTDENGLLKVINMPCGGYELFLGEGTDDYEPKDVLTNNPALQTNPEYAAITGEYFALYTILNRKGYLTYDADDSDEDEVDVDGVGIMSMFGVAPDGYEEAYKRFWELHEEINDGPTSLKEAVNRAHCGLAGEVAGQAKDNEALVLFCEVALGFVPVVGQAMDLYDLGGWGWKTYEGKNLDEWHWAEGALISLGFVPGLGDAGKKIGLTILDTLKKADPGVIQLAIKKIRSLSNGNIVKYLMSFGDKLDEVAAEADVLLNNIINGLTKVLKDSANSNWIVLMMKSEFAFFIKAMKDLKKKIKKSIDWMRGKIDEFTKLVSTRIPGTAAPKNTKPTPDSANASKSDPSKRQSEKGDGTKGPDAEEGAKSKESCQPSNKQCAGSDPVDLLTGKTYEIREDFVVPARLPLQQERYYQSAGERETGLLGKLWRSNWDISLTVEGSIAKFIDKDYSIAFFDTPYQGSPTRSDLMPQWRLHRGEHGDLFLKNKNGLEYHFEYAVGTTLRLTKQQDAYGNATQFVYDRGCLKWVVLCDGRLIQVETQRNRIQTLTLCEADKTPTVVLARYSYDKNGFLLSVRADAGRSFDYQYSKEGYLTRWNDLSQTWVEHDYDDKGRSIATRCSGGYWDDGITYDDENRVHYYHTAFGGTQALHLDDQNRPLQIVDEFGNPTKSVWQDDLLISQENALGETVQYTYDDWGNVTSTIEPNGAEHVYEYNEQGWLLSYTNPMGAVWSYEYNTFGDVTAITDPEARQTQISYTEFGQRATVTGPDGSTTHYSYYNNGLLARVEPPVGYGMDLFYDKQGRLIKRVTDNKQVREWVYEKNSKQPCRIQYEDGTHAHFEYDIEGNLTKATDTLGNSQHFNYGPFDKLSEVVDPLGAVTQYHYNAEAEFAGVTNSHGQKWYYDFDKGGRVAAEHHYDARVERYQYDAAGRLNRHIKPDGVQHSHSYDPSGKLLETVTLDHNEQQLAKAWYEYDAASRLTYTENGDAWVSFAYSQSGLLLEENLNGTPIVHEYDEYGRRIGSSGSKTARQYQWTKHQLQQLSVGEHTPLQFAYHPSGQEQTRATEQGFSLHHQWSDTGLLLQQQLGSNGDSLRQYQYDALDRLVGIDDAKRGQSRFSLNANGQVQAERQQKTWESQQRFVHLFGYDSELNLNQQGFATEYGDSDSNVVSLDDARVKRQSRQYDKAGRVLDTGRFRYHYDMCGRVVEKTEYKDGFRPKTTRFVWNGDDRLTHIELPDGGRYRYRYDPLGRRVAKECMSTQRITEYLWDGANIVQHSQKTADGSVIQEIEYLYEPESFRPLAQVTHKANQASQLHYIVTDHAGTPQELCSEDGEVVWQGEQALWGHYQQKNALPNHGFRENAQNDELYCDLRYQGQIEDRESGLYYNVNRYYDADSGQYLSPDPIGFSGGLRPQAYVFNPLEWVDPLGLAGAVCRERYARYREFRKQGFDATEASKLSRSNVNNSWGDYYTKLTGKVAPEGMKRPYGHHIVFQKGPRSAQKYIQDSQRILKEAGIDPKYGVENLTWAPNKNHSIAAAKKVNAMLKETVEAGGSVKETLGKLGKMFADDTILK</sequence>
<feature type="domain" description="Teneurin-like YD-shell" evidence="4">
    <location>
        <begin position="964"/>
        <end position="1105"/>
    </location>
</feature>
<dbReference type="Proteomes" id="UP000315115">
    <property type="component" value="Chromosome 2"/>
</dbReference>
<proteinExistence type="predicted"/>
<feature type="region of interest" description="Disordered" evidence="2">
    <location>
        <begin position="388"/>
        <end position="448"/>
    </location>
</feature>
<dbReference type="InterPro" id="IPR022385">
    <property type="entry name" value="Rhs_assc_core"/>
</dbReference>
<feature type="compositionally biased region" description="Basic and acidic residues" evidence="2">
    <location>
        <begin position="410"/>
        <end position="435"/>
    </location>
</feature>
<feature type="compositionally biased region" description="Polar residues" evidence="2">
    <location>
        <begin position="397"/>
        <end position="409"/>
    </location>
</feature>
<evidence type="ECO:0008006" key="7">
    <source>
        <dbReference type="Google" id="ProtNLM"/>
    </source>
</evidence>
<name>A0A510IJ09_9VIBR</name>
<dbReference type="Gene3D" id="2.180.10.10">
    <property type="entry name" value="RHS repeat-associated core"/>
    <property type="match status" value="2"/>
</dbReference>
<evidence type="ECO:0000313" key="6">
    <source>
        <dbReference type="Proteomes" id="UP000315115"/>
    </source>
</evidence>
<dbReference type="InterPro" id="IPR050708">
    <property type="entry name" value="T6SS_VgrG/RHS"/>
</dbReference>
<dbReference type="Gene3D" id="3.90.930.1">
    <property type="match status" value="1"/>
</dbReference>
<organism evidence="5 6">
    <name type="scientific">Vibrio rotiferianus</name>
    <dbReference type="NCBI Taxonomy" id="190895"/>
    <lineage>
        <taxon>Bacteria</taxon>
        <taxon>Pseudomonadati</taxon>
        <taxon>Pseudomonadota</taxon>
        <taxon>Gammaproteobacteria</taxon>
        <taxon>Vibrionales</taxon>
        <taxon>Vibrionaceae</taxon>
        <taxon>Vibrio</taxon>
    </lineage>
</organism>
<evidence type="ECO:0000256" key="2">
    <source>
        <dbReference type="SAM" id="MobiDB-lite"/>
    </source>
</evidence>
<dbReference type="NCBIfam" id="TIGR01643">
    <property type="entry name" value="YD_repeat_2x"/>
    <property type="match status" value="6"/>
</dbReference>
<accession>A0A510IJ09</accession>
<dbReference type="NCBIfam" id="TIGR03696">
    <property type="entry name" value="Rhs_assc_core"/>
    <property type="match status" value="1"/>
</dbReference>
<dbReference type="Pfam" id="PF25023">
    <property type="entry name" value="TEN_YD-shell"/>
    <property type="match status" value="3"/>
</dbReference>
<keyword evidence="1" id="KW-0677">Repeat</keyword>
<feature type="domain" description="Teneurin-like YD-shell" evidence="4">
    <location>
        <begin position="751"/>
        <end position="843"/>
    </location>
</feature>
<dbReference type="PANTHER" id="PTHR32305">
    <property type="match status" value="1"/>
</dbReference>